<dbReference type="Pfam" id="PF01738">
    <property type="entry name" value="DLH"/>
    <property type="match status" value="1"/>
</dbReference>
<accession>A0A383ADW0</accession>
<dbReference type="PANTHER" id="PTHR46623:SF6">
    <property type="entry name" value="ALPHA_BETA-HYDROLASES SUPERFAMILY PROTEIN"/>
    <property type="match status" value="1"/>
</dbReference>
<proteinExistence type="predicted"/>
<dbReference type="InterPro" id="IPR029058">
    <property type="entry name" value="AB_hydrolase_fold"/>
</dbReference>
<feature type="domain" description="Dienelactone hydrolase" evidence="1">
    <location>
        <begin position="2"/>
        <end position="209"/>
    </location>
</feature>
<dbReference type="GO" id="GO:0016787">
    <property type="term" value="F:hydrolase activity"/>
    <property type="evidence" value="ECO:0007669"/>
    <property type="project" value="InterPro"/>
</dbReference>
<dbReference type="InterPro" id="IPR002925">
    <property type="entry name" value="Dienelactn_hydro"/>
</dbReference>
<dbReference type="PANTHER" id="PTHR46623">
    <property type="entry name" value="CARBOXYMETHYLENEBUTENOLIDASE-RELATED"/>
    <property type="match status" value="1"/>
</dbReference>
<name>A0A383ADW0_9ZZZZ</name>
<evidence type="ECO:0000313" key="2">
    <source>
        <dbReference type="EMBL" id="SVE05783.1"/>
    </source>
</evidence>
<dbReference type="EMBL" id="UINC01191241">
    <property type="protein sequence ID" value="SVE05783.1"/>
    <property type="molecule type" value="Genomic_DNA"/>
</dbReference>
<evidence type="ECO:0000259" key="1">
    <source>
        <dbReference type="Pfam" id="PF01738"/>
    </source>
</evidence>
<feature type="non-terminal residue" evidence="2">
    <location>
        <position position="1"/>
    </location>
</feature>
<gene>
    <name evidence="2" type="ORF">METZ01_LOCUS458637</name>
</gene>
<dbReference type="Gene3D" id="3.40.50.1820">
    <property type="entry name" value="alpha/beta hydrolase"/>
    <property type="match status" value="1"/>
</dbReference>
<organism evidence="2">
    <name type="scientific">marine metagenome</name>
    <dbReference type="NCBI Taxonomy" id="408172"/>
    <lineage>
        <taxon>unclassified sequences</taxon>
        <taxon>metagenomes</taxon>
        <taxon>ecological metagenomes</taxon>
    </lineage>
</organism>
<protein>
    <recommendedName>
        <fullName evidence="1">Dienelactone hydrolase domain-containing protein</fullName>
    </recommendedName>
</protein>
<dbReference type="AlphaFoldDB" id="A0A383ADW0"/>
<dbReference type="SUPFAM" id="SSF53474">
    <property type="entry name" value="alpha/beta-Hydrolases"/>
    <property type="match status" value="1"/>
</dbReference>
<dbReference type="InterPro" id="IPR051049">
    <property type="entry name" value="Dienelactone_hydrolase-like"/>
</dbReference>
<sequence>PERSGPAPVVVVIHEIYGLTDWIRNVADQLSRDGFIAVAPDLLDGHGPEGGGSESMDRQQVVATIRTLDRGDVNRRLKAAAEFGTSLPSATDQVGVVGYCWGGSSSFLFALEDPDLDAAVVYYGSSPEVGFESISAPVLGLYGGNDERVNSTINRAEVAMSRFNKTFVPNIFEGAGHGFLRNQAGQDGANMRATEQAWPLTIEFFRRYLES</sequence>
<reference evidence="2" key="1">
    <citation type="submission" date="2018-05" db="EMBL/GenBank/DDBJ databases">
        <authorList>
            <person name="Lanie J.A."/>
            <person name="Ng W.-L."/>
            <person name="Kazmierczak K.M."/>
            <person name="Andrzejewski T.M."/>
            <person name="Davidsen T.M."/>
            <person name="Wayne K.J."/>
            <person name="Tettelin H."/>
            <person name="Glass J.I."/>
            <person name="Rusch D."/>
            <person name="Podicherti R."/>
            <person name="Tsui H.-C.T."/>
            <person name="Winkler M.E."/>
        </authorList>
    </citation>
    <scope>NUCLEOTIDE SEQUENCE</scope>
</reference>